<feature type="domain" description="PhnB-like" evidence="1">
    <location>
        <begin position="3"/>
        <end position="119"/>
    </location>
</feature>
<reference evidence="3" key="1">
    <citation type="submission" date="2017-09" db="EMBL/GenBank/DDBJ databases">
        <title>Genome sequence of Nannocystis excedens DSM 71.</title>
        <authorList>
            <person name="Blom J."/>
        </authorList>
    </citation>
    <scope>NUCLEOTIDE SEQUENCE [LARGE SCALE GENOMIC DNA]</scope>
    <source>
        <strain evidence="3">type strain: E19</strain>
    </source>
</reference>
<dbReference type="GO" id="GO:0008168">
    <property type="term" value="F:methyltransferase activity"/>
    <property type="evidence" value="ECO:0007669"/>
    <property type="project" value="UniProtKB-KW"/>
</dbReference>
<gene>
    <name evidence="2" type="ORF">HDIA_3192</name>
</gene>
<protein>
    <submittedName>
        <fullName evidence="2">3-demethylubiquinone-9 3-methyltransferase</fullName>
    </submittedName>
</protein>
<keyword evidence="2" id="KW-0808">Transferase</keyword>
<dbReference type="PANTHER" id="PTHR33990">
    <property type="entry name" value="PROTEIN YJDN-RELATED"/>
    <property type="match status" value="1"/>
</dbReference>
<dbReference type="RefSeq" id="WP_099557077.1">
    <property type="nucleotide sequence ID" value="NZ_LT960614.1"/>
</dbReference>
<name>A0A2C9D925_9HYPH</name>
<dbReference type="OrthoDB" id="9806473at2"/>
<organism evidence="2 3">
    <name type="scientific">Hartmannibacter diazotrophicus</name>
    <dbReference type="NCBI Taxonomy" id="1482074"/>
    <lineage>
        <taxon>Bacteria</taxon>
        <taxon>Pseudomonadati</taxon>
        <taxon>Pseudomonadota</taxon>
        <taxon>Alphaproteobacteria</taxon>
        <taxon>Hyphomicrobiales</taxon>
        <taxon>Pleomorphomonadaceae</taxon>
        <taxon>Hartmannibacter</taxon>
    </lineage>
</organism>
<proteinExistence type="predicted"/>
<evidence type="ECO:0000259" key="1">
    <source>
        <dbReference type="Pfam" id="PF06983"/>
    </source>
</evidence>
<accession>A0A2C9D925</accession>
<sequence length="161" mass="17681">MTNLVTCLWFDHGEAGKAAAFYAETFPDSHVDRVNASPSGFPGGKEGDELTVEFTVLGRSFVGLNGGPIFTPNEAVSFMVLTEDQEETDRYWSAIVGNGGKESECGWCKDRWGHSWQITPKRLIELMTDPDREKAKRAMDAMMTMQKIDIAAIEAAAANQG</sequence>
<dbReference type="Proteomes" id="UP000223606">
    <property type="component" value="Chromosome 1"/>
</dbReference>
<dbReference type="Pfam" id="PF06983">
    <property type="entry name" value="3-dmu-9_3-mt"/>
    <property type="match status" value="1"/>
</dbReference>
<dbReference type="Gene3D" id="3.10.180.10">
    <property type="entry name" value="2,3-Dihydroxybiphenyl 1,2-Dioxygenase, domain 1"/>
    <property type="match status" value="1"/>
</dbReference>
<keyword evidence="2" id="KW-0830">Ubiquinone</keyword>
<evidence type="ECO:0000313" key="2">
    <source>
        <dbReference type="EMBL" id="SON56733.1"/>
    </source>
</evidence>
<dbReference type="InterPro" id="IPR028973">
    <property type="entry name" value="PhnB-like"/>
</dbReference>
<evidence type="ECO:0000313" key="3">
    <source>
        <dbReference type="Proteomes" id="UP000223606"/>
    </source>
</evidence>
<dbReference type="SUPFAM" id="SSF54593">
    <property type="entry name" value="Glyoxalase/Bleomycin resistance protein/Dihydroxybiphenyl dioxygenase"/>
    <property type="match status" value="1"/>
</dbReference>
<dbReference type="KEGG" id="hdi:HDIA_3192"/>
<dbReference type="CDD" id="cd06588">
    <property type="entry name" value="PhnB_like"/>
    <property type="match status" value="1"/>
</dbReference>
<dbReference type="AlphaFoldDB" id="A0A2C9D925"/>
<dbReference type="PIRSF" id="PIRSF021700">
    <property type="entry name" value="3_dmu_93_MTrfase"/>
    <property type="match status" value="1"/>
</dbReference>
<dbReference type="EMBL" id="LT960614">
    <property type="protein sequence ID" value="SON56733.1"/>
    <property type="molecule type" value="Genomic_DNA"/>
</dbReference>
<dbReference type="InterPro" id="IPR009725">
    <property type="entry name" value="3_dmu_93_MTrfase"/>
</dbReference>
<dbReference type="InterPro" id="IPR029068">
    <property type="entry name" value="Glyas_Bleomycin-R_OHBP_Dase"/>
</dbReference>
<dbReference type="GO" id="GO:0032259">
    <property type="term" value="P:methylation"/>
    <property type="evidence" value="ECO:0007669"/>
    <property type="project" value="UniProtKB-KW"/>
</dbReference>
<dbReference type="PANTHER" id="PTHR33990:SF2">
    <property type="entry name" value="PHNB-LIKE DOMAIN-CONTAINING PROTEIN"/>
    <property type="match status" value="1"/>
</dbReference>
<keyword evidence="3" id="KW-1185">Reference proteome</keyword>
<keyword evidence="2" id="KW-0489">Methyltransferase</keyword>